<dbReference type="AlphaFoldDB" id="A0A9P5YRQ0"/>
<gene>
    <name evidence="1" type="ORF">BDN70DRAFT_382716</name>
</gene>
<proteinExistence type="predicted"/>
<evidence type="ECO:0000313" key="1">
    <source>
        <dbReference type="EMBL" id="KAF9473444.1"/>
    </source>
</evidence>
<name>A0A9P5YRQ0_9AGAR</name>
<organism evidence="1 2">
    <name type="scientific">Pholiota conissans</name>
    <dbReference type="NCBI Taxonomy" id="109636"/>
    <lineage>
        <taxon>Eukaryota</taxon>
        <taxon>Fungi</taxon>
        <taxon>Dikarya</taxon>
        <taxon>Basidiomycota</taxon>
        <taxon>Agaricomycotina</taxon>
        <taxon>Agaricomycetes</taxon>
        <taxon>Agaricomycetidae</taxon>
        <taxon>Agaricales</taxon>
        <taxon>Agaricineae</taxon>
        <taxon>Strophariaceae</taxon>
        <taxon>Pholiota</taxon>
    </lineage>
</organism>
<dbReference type="EMBL" id="MU155442">
    <property type="protein sequence ID" value="KAF9473444.1"/>
    <property type="molecule type" value="Genomic_DNA"/>
</dbReference>
<reference evidence="1" key="1">
    <citation type="submission" date="2020-11" db="EMBL/GenBank/DDBJ databases">
        <authorList>
            <consortium name="DOE Joint Genome Institute"/>
            <person name="Ahrendt S."/>
            <person name="Riley R."/>
            <person name="Andreopoulos W."/>
            <person name="Labutti K."/>
            <person name="Pangilinan J."/>
            <person name="Ruiz-Duenas F.J."/>
            <person name="Barrasa J.M."/>
            <person name="Sanchez-Garcia M."/>
            <person name="Camarero S."/>
            <person name="Miyauchi S."/>
            <person name="Serrano A."/>
            <person name="Linde D."/>
            <person name="Babiker R."/>
            <person name="Drula E."/>
            <person name="Ayuso-Fernandez I."/>
            <person name="Pacheco R."/>
            <person name="Padilla G."/>
            <person name="Ferreira P."/>
            <person name="Barriuso J."/>
            <person name="Kellner H."/>
            <person name="Castanera R."/>
            <person name="Alfaro M."/>
            <person name="Ramirez L."/>
            <person name="Pisabarro A.G."/>
            <person name="Kuo A."/>
            <person name="Tritt A."/>
            <person name="Lipzen A."/>
            <person name="He G."/>
            <person name="Yan M."/>
            <person name="Ng V."/>
            <person name="Cullen D."/>
            <person name="Martin F."/>
            <person name="Rosso M.-N."/>
            <person name="Henrissat B."/>
            <person name="Hibbett D."/>
            <person name="Martinez A.T."/>
            <person name="Grigoriev I.V."/>
        </authorList>
    </citation>
    <scope>NUCLEOTIDE SEQUENCE</scope>
    <source>
        <strain evidence="1">CIRM-BRFM 674</strain>
    </source>
</reference>
<protein>
    <submittedName>
        <fullName evidence="1">Uncharacterized protein</fullName>
    </submittedName>
</protein>
<dbReference type="Proteomes" id="UP000807469">
    <property type="component" value="Unassembled WGS sequence"/>
</dbReference>
<comment type="caution">
    <text evidence="1">The sequence shown here is derived from an EMBL/GenBank/DDBJ whole genome shotgun (WGS) entry which is preliminary data.</text>
</comment>
<keyword evidence="2" id="KW-1185">Reference proteome</keyword>
<sequence>MAGPSTRHNPPAVHGRWHLPSDCVREVHTMQVDSRRQIDSDHVHRRLYALSFLSATHTRLILINHRTIPVRTLGSPPTTRTHRTSSLVDARIPCPCVQSLLSSHLVTSRPPRCLPLSLSPAQPDPLKLSSLIKPCLSRHPPSRV</sequence>
<accession>A0A9P5YRQ0</accession>
<evidence type="ECO:0000313" key="2">
    <source>
        <dbReference type="Proteomes" id="UP000807469"/>
    </source>
</evidence>